<protein>
    <recommendedName>
        <fullName evidence="8">Carboxylic ester hydrolase</fullName>
        <ecNumber evidence="8">3.1.1.-</ecNumber>
    </recommendedName>
</protein>
<comment type="similarity">
    <text evidence="1 8">Belongs to the tannase family.</text>
</comment>
<name>A0AAN6X155_9PEZI</name>
<evidence type="ECO:0000256" key="4">
    <source>
        <dbReference type="ARBA" id="ARBA00022729"/>
    </source>
</evidence>
<dbReference type="InterPro" id="IPR029058">
    <property type="entry name" value="AB_hydrolase_fold"/>
</dbReference>
<evidence type="ECO:0000313" key="10">
    <source>
        <dbReference type="Proteomes" id="UP001302126"/>
    </source>
</evidence>
<evidence type="ECO:0000256" key="6">
    <source>
        <dbReference type="ARBA" id="ARBA00022837"/>
    </source>
</evidence>
<keyword evidence="7" id="KW-1015">Disulfide bond</keyword>
<keyword evidence="2" id="KW-0719">Serine esterase</keyword>
<dbReference type="SUPFAM" id="SSF53474">
    <property type="entry name" value="alpha/beta-Hydrolases"/>
    <property type="match status" value="1"/>
</dbReference>
<evidence type="ECO:0000256" key="8">
    <source>
        <dbReference type="RuleBase" id="RU361238"/>
    </source>
</evidence>
<evidence type="ECO:0000313" key="9">
    <source>
        <dbReference type="EMBL" id="KAK4191909.1"/>
    </source>
</evidence>
<accession>A0AAN6X155</accession>
<evidence type="ECO:0000256" key="2">
    <source>
        <dbReference type="ARBA" id="ARBA00022487"/>
    </source>
</evidence>
<keyword evidence="3" id="KW-0479">Metal-binding</keyword>
<feature type="chain" id="PRO_5042666628" description="Carboxylic ester hydrolase" evidence="8">
    <location>
        <begin position="18"/>
        <end position="530"/>
    </location>
</feature>
<comment type="caution">
    <text evidence="9">The sequence shown here is derived from an EMBL/GenBank/DDBJ whole genome shotgun (WGS) entry which is preliminary data.</text>
</comment>
<sequence length="530" mass="57574">MARLPWLASLLAGSAHAQCTESTFINALPQGVSIENITDLPNGGNYSEGAANLGYGGAIFLPPVCVVTVSVTSGPSHYRFGLFLPPPDVWNQKFLAVGNEAQGGGINWPQMGQGPHYQMATLSTDTGHNSIGSDFTWGVDQDRLLDWGYRALNGSLVLGKALTEVYYGKPITRSYWSGCSTGGRQGLKQIQIAPDSFDGVLIGAPAWDTKHLFPWITRIVKLNLGSPNPLGPNQFSTLAYWATVQCGDADGIIMDPFNCQFNLSITLCDGGVAQPPYCLTADQIEIARLIYGDYLTGSDPERFVAHGLPPGSEGQWSTYLVPVQESADFAVGYERYWLYGNDPTYTLSRYNDSAVNDSETRNPGQATADDFDLTGYRGKVILYHGLADGVVQPTSSGQYYNATRDAMGNIDSFFKLFYVPGLQHCWLPAPYSPGAPWQIGGAGQAVIQQQYFNNFGQGYSVPGFEKNGAYDALVALMEWAEGTRGDVQQIVATAWNSTGQPFRQRLVCAWPKQARFDGGDRNSASNWTCA</sequence>
<evidence type="ECO:0000256" key="5">
    <source>
        <dbReference type="ARBA" id="ARBA00022801"/>
    </source>
</evidence>
<keyword evidence="10" id="KW-1185">Reference proteome</keyword>
<keyword evidence="6" id="KW-0106">Calcium</keyword>
<evidence type="ECO:0000256" key="1">
    <source>
        <dbReference type="ARBA" id="ARBA00006249"/>
    </source>
</evidence>
<dbReference type="InterPro" id="IPR011118">
    <property type="entry name" value="Tannase/feruloyl_esterase"/>
</dbReference>
<dbReference type="EC" id="3.1.1.-" evidence="8"/>
<dbReference type="PANTHER" id="PTHR33938">
    <property type="entry name" value="FERULOYL ESTERASE B-RELATED"/>
    <property type="match status" value="1"/>
</dbReference>
<organism evidence="9 10">
    <name type="scientific">Podospora australis</name>
    <dbReference type="NCBI Taxonomy" id="1536484"/>
    <lineage>
        <taxon>Eukaryota</taxon>
        <taxon>Fungi</taxon>
        <taxon>Dikarya</taxon>
        <taxon>Ascomycota</taxon>
        <taxon>Pezizomycotina</taxon>
        <taxon>Sordariomycetes</taxon>
        <taxon>Sordariomycetidae</taxon>
        <taxon>Sordariales</taxon>
        <taxon>Podosporaceae</taxon>
        <taxon>Podospora</taxon>
    </lineage>
</organism>
<dbReference type="PANTHER" id="PTHR33938:SF2">
    <property type="entry name" value="CARBOXYLIC ESTER HYDROLASE"/>
    <property type="match status" value="1"/>
</dbReference>
<feature type="signal peptide" evidence="8">
    <location>
        <begin position="1"/>
        <end position="17"/>
    </location>
</feature>
<reference evidence="9" key="2">
    <citation type="submission" date="2023-05" db="EMBL/GenBank/DDBJ databases">
        <authorList>
            <consortium name="Lawrence Berkeley National Laboratory"/>
            <person name="Steindorff A."/>
            <person name="Hensen N."/>
            <person name="Bonometti L."/>
            <person name="Westerberg I."/>
            <person name="Brannstrom I.O."/>
            <person name="Guillou S."/>
            <person name="Cros-Aarteil S."/>
            <person name="Calhoun S."/>
            <person name="Haridas S."/>
            <person name="Kuo A."/>
            <person name="Mondo S."/>
            <person name="Pangilinan J."/>
            <person name="Riley R."/>
            <person name="Labutti K."/>
            <person name="Andreopoulos B."/>
            <person name="Lipzen A."/>
            <person name="Chen C."/>
            <person name="Yanf M."/>
            <person name="Daum C."/>
            <person name="Ng V."/>
            <person name="Clum A."/>
            <person name="Ohm R."/>
            <person name="Martin F."/>
            <person name="Silar P."/>
            <person name="Natvig D."/>
            <person name="Lalanne C."/>
            <person name="Gautier V."/>
            <person name="Ament-Velasquez S.L."/>
            <person name="Kruys A."/>
            <person name="Hutchinson M.I."/>
            <person name="Powell A.J."/>
            <person name="Barry K."/>
            <person name="Miller A.N."/>
            <person name="Grigoriev I.V."/>
            <person name="Debuchy R."/>
            <person name="Gladieux P."/>
            <person name="Thoren M.H."/>
            <person name="Johannesson H."/>
        </authorList>
    </citation>
    <scope>NUCLEOTIDE SEQUENCE</scope>
    <source>
        <strain evidence="9">PSN309</strain>
    </source>
</reference>
<gene>
    <name evidence="9" type="ORF">QBC35DRAFT_424793</name>
</gene>
<dbReference type="AlphaFoldDB" id="A0AAN6X155"/>
<evidence type="ECO:0000256" key="3">
    <source>
        <dbReference type="ARBA" id="ARBA00022723"/>
    </source>
</evidence>
<dbReference type="Pfam" id="PF07519">
    <property type="entry name" value="Tannase"/>
    <property type="match status" value="2"/>
</dbReference>
<evidence type="ECO:0000256" key="7">
    <source>
        <dbReference type="ARBA" id="ARBA00023157"/>
    </source>
</evidence>
<keyword evidence="4 8" id="KW-0732">Signal</keyword>
<dbReference type="GO" id="GO:0046872">
    <property type="term" value="F:metal ion binding"/>
    <property type="evidence" value="ECO:0007669"/>
    <property type="project" value="UniProtKB-KW"/>
</dbReference>
<dbReference type="EMBL" id="MU864356">
    <property type="protein sequence ID" value="KAK4191909.1"/>
    <property type="molecule type" value="Genomic_DNA"/>
</dbReference>
<proteinExistence type="inferred from homology"/>
<reference evidence="9" key="1">
    <citation type="journal article" date="2023" name="Mol. Phylogenet. Evol.">
        <title>Genome-scale phylogeny and comparative genomics of the fungal order Sordariales.</title>
        <authorList>
            <person name="Hensen N."/>
            <person name="Bonometti L."/>
            <person name="Westerberg I."/>
            <person name="Brannstrom I.O."/>
            <person name="Guillou S."/>
            <person name="Cros-Aarteil S."/>
            <person name="Calhoun S."/>
            <person name="Haridas S."/>
            <person name="Kuo A."/>
            <person name="Mondo S."/>
            <person name="Pangilinan J."/>
            <person name="Riley R."/>
            <person name="LaButti K."/>
            <person name="Andreopoulos B."/>
            <person name="Lipzen A."/>
            <person name="Chen C."/>
            <person name="Yan M."/>
            <person name="Daum C."/>
            <person name="Ng V."/>
            <person name="Clum A."/>
            <person name="Steindorff A."/>
            <person name="Ohm R.A."/>
            <person name="Martin F."/>
            <person name="Silar P."/>
            <person name="Natvig D.O."/>
            <person name="Lalanne C."/>
            <person name="Gautier V."/>
            <person name="Ament-Velasquez S.L."/>
            <person name="Kruys A."/>
            <person name="Hutchinson M.I."/>
            <person name="Powell A.J."/>
            <person name="Barry K."/>
            <person name="Miller A.N."/>
            <person name="Grigoriev I.V."/>
            <person name="Debuchy R."/>
            <person name="Gladieux P."/>
            <person name="Hiltunen Thoren M."/>
            <person name="Johannesson H."/>
        </authorList>
    </citation>
    <scope>NUCLEOTIDE SEQUENCE</scope>
    <source>
        <strain evidence="9">PSN309</strain>
    </source>
</reference>
<dbReference type="Proteomes" id="UP001302126">
    <property type="component" value="Unassembled WGS sequence"/>
</dbReference>
<dbReference type="GO" id="GO:0030600">
    <property type="term" value="F:feruloyl esterase activity"/>
    <property type="evidence" value="ECO:0007669"/>
    <property type="project" value="UniProtKB-ARBA"/>
</dbReference>
<keyword evidence="5 8" id="KW-0378">Hydrolase</keyword>